<feature type="active site" evidence="16">
    <location>
        <position position="290"/>
    </location>
</feature>
<dbReference type="Proteomes" id="UP000248724">
    <property type="component" value="Unassembled WGS sequence"/>
</dbReference>
<dbReference type="Pfam" id="PF02873">
    <property type="entry name" value="MurB_C"/>
    <property type="match status" value="1"/>
</dbReference>
<evidence type="ECO:0000256" key="13">
    <source>
        <dbReference type="ARBA" id="ARBA00023306"/>
    </source>
</evidence>
<comment type="catalytic activity">
    <reaction evidence="15 16">
        <text>UDP-N-acetyl-alpha-D-muramate + NADP(+) = UDP-N-acetyl-3-O-(1-carboxyvinyl)-alpha-D-glucosamine + NADPH + H(+)</text>
        <dbReference type="Rhea" id="RHEA:12248"/>
        <dbReference type="ChEBI" id="CHEBI:15378"/>
        <dbReference type="ChEBI" id="CHEBI:57783"/>
        <dbReference type="ChEBI" id="CHEBI:58349"/>
        <dbReference type="ChEBI" id="CHEBI:68483"/>
        <dbReference type="ChEBI" id="CHEBI:70757"/>
        <dbReference type="EC" id="1.3.1.98"/>
    </reaction>
</comment>
<protein>
    <recommendedName>
        <fullName evidence="16">UDP-N-acetylenolpyruvoylglucosamine reductase</fullName>
        <ecNumber evidence="16">1.3.1.98</ecNumber>
    </recommendedName>
    <alternativeName>
        <fullName evidence="16">UDP-N-acetylmuramate dehydrogenase</fullName>
    </alternativeName>
</protein>
<evidence type="ECO:0000256" key="6">
    <source>
        <dbReference type="ARBA" id="ARBA00022618"/>
    </source>
</evidence>
<dbReference type="GO" id="GO:0008762">
    <property type="term" value="F:UDP-N-acetylmuramate dehydrogenase activity"/>
    <property type="evidence" value="ECO:0007669"/>
    <property type="project" value="UniProtKB-UniRule"/>
</dbReference>
<keyword evidence="5 16" id="KW-0963">Cytoplasm</keyword>
<evidence type="ECO:0000256" key="1">
    <source>
        <dbReference type="ARBA" id="ARBA00001974"/>
    </source>
</evidence>
<proteinExistence type="inferred from homology"/>
<dbReference type="EMBL" id="JAEKNS010000151">
    <property type="protein sequence ID" value="MBJ7596210.1"/>
    <property type="molecule type" value="Genomic_DNA"/>
</dbReference>
<accession>A0A2W6AL72</accession>
<feature type="active site" evidence="16">
    <location>
        <position position="168"/>
    </location>
</feature>
<evidence type="ECO:0000256" key="8">
    <source>
        <dbReference type="ARBA" id="ARBA00022827"/>
    </source>
</evidence>
<keyword evidence="6 16" id="KW-0132">Cell division</keyword>
<reference evidence="19" key="2">
    <citation type="submission" date="2018-05" db="EMBL/GenBank/DDBJ databases">
        <authorList>
            <person name="Ferrari B."/>
        </authorList>
    </citation>
    <scope>NUCLEOTIDE SEQUENCE</scope>
    <source>
        <strain evidence="19">RRmetagenome_bin12</strain>
    </source>
</reference>
<dbReference type="GO" id="GO:0009252">
    <property type="term" value="P:peptidoglycan biosynthetic process"/>
    <property type="evidence" value="ECO:0007669"/>
    <property type="project" value="UniProtKB-UniRule"/>
</dbReference>
<dbReference type="GO" id="GO:0008360">
    <property type="term" value="P:regulation of cell shape"/>
    <property type="evidence" value="ECO:0007669"/>
    <property type="project" value="UniProtKB-KW"/>
</dbReference>
<comment type="function">
    <text evidence="2 16">Cell wall formation.</text>
</comment>
<evidence type="ECO:0000259" key="17">
    <source>
        <dbReference type="PROSITE" id="PS51387"/>
    </source>
</evidence>
<keyword evidence="14 16" id="KW-0961">Cell wall biogenesis/degradation</keyword>
<dbReference type="GO" id="GO:0005829">
    <property type="term" value="C:cytosol"/>
    <property type="evidence" value="ECO:0007669"/>
    <property type="project" value="TreeGrafter"/>
</dbReference>
<dbReference type="EC" id="1.3.1.98" evidence="16"/>
<evidence type="ECO:0000256" key="15">
    <source>
        <dbReference type="ARBA" id="ARBA00048914"/>
    </source>
</evidence>
<organism evidence="19 20">
    <name type="scientific">Candidatus Aeolococcus gillhamiae</name>
    <dbReference type="NCBI Taxonomy" id="3127015"/>
    <lineage>
        <taxon>Bacteria</taxon>
        <taxon>Bacillati</taxon>
        <taxon>Candidatus Dormiibacterota</taxon>
        <taxon>Candidatus Dormibacteria</taxon>
        <taxon>Candidatus Aeolococcales</taxon>
        <taxon>Candidatus Aeolococcaceae</taxon>
        <taxon>Candidatus Aeolococcus</taxon>
    </lineage>
</organism>
<dbReference type="InterPro" id="IPR011601">
    <property type="entry name" value="MurB_C"/>
</dbReference>
<dbReference type="InterPro" id="IPR006094">
    <property type="entry name" value="Oxid_FAD_bind_N"/>
</dbReference>
<dbReference type="InterPro" id="IPR003170">
    <property type="entry name" value="MurB"/>
</dbReference>
<comment type="caution">
    <text evidence="19">The sequence shown here is derived from an EMBL/GenBank/DDBJ whole genome shotgun (WGS) entry which is preliminary data.</text>
</comment>
<evidence type="ECO:0000256" key="9">
    <source>
        <dbReference type="ARBA" id="ARBA00022857"/>
    </source>
</evidence>
<dbReference type="Gene3D" id="3.30.43.10">
    <property type="entry name" value="Uridine Diphospho-n-acetylenolpyruvylglucosamine Reductase, domain 2"/>
    <property type="match status" value="1"/>
</dbReference>
<keyword evidence="10 16" id="KW-0133">Cell shape</keyword>
<dbReference type="PANTHER" id="PTHR21071">
    <property type="entry name" value="UDP-N-ACETYLENOLPYRUVOYLGLUCOSAMINE REDUCTASE"/>
    <property type="match status" value="1"/>
</dbReference>
<dbReference type="NCBIfam" id="NF010480">
    <property type="entry name" value="PRK13905.1"/>
    <property type="match status" value="1"/>
</dbReference>
<comment type="subcellular location">
    <subcellularLocation>
        <location evidence="3 16">Cytoplasm</location>
    </subcellularLocation>
</comment>
<evidence type="ECO:0000256" key="14">
    <source>
        <dbReference type="ARBA" id="ARBA00023316"/>
    </source>
</evidence>
<dbReference type="InterPro" id="IPR016169">
    <property type="entry name" value="FAD-bd_PCMH_sub2"/>
</dbReference>
<dbReference type="Gene3D" id="3.30.465.10">
    <property type="match status" value="1"/>
</dbReference>
<dbReference type="GO" id="GO:0051301">
    <property type="term" value="P:cell division"/>
    <property type="evidence" value="ECO:0007669"/>
    <property type="project" value="UniProtKB-KW"/>
</dbReference>
<dbReference type="NCBIfam" id="TIGR00179">
    <property type="entry name" value="murB"/>
    <property type="match status" value="1"/>
</dbReference>
<keyword evidence="13 16" id="KW-0131">Cell cycle</keyword>
<comment type="similarity">
    <text evidence="16">Belongs to the MurB family.</text>
</comment>
<name>A0A2W6AL72_9BACT</name>
<comment type="pathway">
    <text evidence="4 16">Cell wall biogenesis; peptidoglycan biosynthesis.</text>
</comment>
<keyword evidence="8 16" id="KW-0274">FAD</keyword>
<dbReference type="PANTHER" id="PTHR21071:SF4">
    <property type="entry name" value="UDP-N-ACETYLENOLPYRUVOYLGLUCOSAMINE REDUCTASE"/>
    <property type="match status" value="1"/>
</dbReference>
<evidence type="ECO:0000256" key="11">
    <source>
        <dbReference type="ARBA" id="ARBA00022984"/>
    </source>
</evidence>
<comment type="cofactor">
    <cofactor evidence="1 16">
        <name>FAD</name>
        <dbReference type="ChEBI" id="CHEBI:57692"/>
    </cofactor>
</comment>
<dbReference type="SUPFAM" id="SSF56194">
    <property type="entry name" value="Uridine diphospho-N-Acetylenolpyruvylglucosamine reductase, MurB, C-terminal domain"/>
    <property type="match status" value="1"/>
</dbReference>
<evidence type="ECO:0000256" key="3">
    <source>
        <dbReference type="ARBA" id="ARBA00004496"/>
    </source>
</evidence>
<dbReference type="SUPFAM" id="SSF56176">
    <property type="entry name" value="FAD-binding/transporter-associated domain-like"/>
    <property type="match status" value="1"/>
</dbReference>
<evidence type="ECO:0000313" key="21">
    <source>
        <dbReference type="Proteomes" id="UP000606991"/>
    </source>
</evidence>
<evidence type="ECO:0000256" key="16">
    <source>
        <dbReference type="HAMAP-Rule" id="MF_00037"/>
    </source>
</evidence>
<evidence type="ECO:0000256" key="12">
    <source>
        <dbReference type="ARBA" id="ARBA00023002"/>
    </source>
</evidence>
<reference evidence="19 20" key="1">
    <citation type="journal article" date="2017" name="Nature">
        <title>Atmospheric trace gases support primary production in Antarctic desert surface soil.</title>
        <authorList>
            <person name="Ji M."/>
            <person name="Greening C."/>
            <person name="Vanwonterghem I."/>
            <person name="Carere C.R."/>
            <person name="Bay S.K."/>
            <person name="Steen J.A."/>
            <person name="Montgomery K."/>
            <person name="Lines T."/>
            <person name="Beardall J."/>
            <person name="van Dorst J."/>
            <person name="Snape I."/>
            <person name="Stott M.B."/>
            <person name="Hugenholtz P."/>
            <person name="Ferrari B.C."/>
        </authorList>
    </citation>
    <scope>NUCLEOTIDE SEQUENCE [LARGE SCALE GENOMIC DNA]</scope>
    <source>
        <strain evidence="19">RRmetagenome_bin12</strain>
    </source>
</reference>
<evidence type="ECO:0000256" key="4">
    <source>
        <dbReference type="ARBA" id="ARBA00004752"/>
    </source>
</evidence>
<accession>A0A934N0T4</accession>
<dbReference type="InterPro" id="IPR036635">
    <property type="entry name" value="MurB_C_sf"/>
</dbReference>
<feature type="active site" description="Proton donor" evidence="16">
    <location>
        <position position="220"/>
    </location>
</feature>
<dbReference type="InterPro" id="IPR016167">
    <property type="entry name" value="FAD-bd_PCMH_sub1"/>
</dbReference>
<dbReference type="GO" id="GO:0071949">
    <property type="term" value="F:FAD binding"/>
    <property type="evidence" value="ECO:0007669"/>
    <property type="project" value="InterPro"/>
</dbReference>
<evidence type="ECO:0000313" key="19">
    <source>
        <dbReference type="EMBL" id="PZR78491.1"/>
    </source>
</evidence>
<keyword evidence="11 16" id="KW-0573">Peptidoglycan synthesis</keyword>
<dbReference type="EMBL" id="QHBU01000256">
    <property type="protein sequence ID" value="PZR78491.1"/>
    <property type="molecule type" value="Genomic_DNA"/>
</dbReference>
<dbReference type="InterPro" id="IPR016166">
    <property type="entry name" value="FAD-bd_PCMH"/>
</dbReference>
<dbReference type="AlphaFoldDB" id="A0A2W6AL72"/>
<evidence type="ECO:0000256" key="7">
    <source>
        <dbReference type="ARBA" id="ARBA00022630"/>
    </source>
</evidence>
<evidence type="ECO:0000256" key="5">
    <source>
        <dbReference type="ARBA" id="ARBA00022490"/>
    </source>
</evidence>
<sequence length="308" mass="32254">MSTDWLQRWPGLRRDEPLARHSQFGIGGPADMFLRLDELAVVAELVARCTESGVPLTILGAGSNALVLDGGVRGLALRLMTKDLAVADGVATFAAGTMLPRAALDLAAAGWTGMEWGIGVPGSCGASIWGNAGAFGGDVEGSLVECEVVAPDGTTRWIAGADCAFGYRDSRFKHDLSGHVVLHGRFTVVADDIATVRARTHAVQSERKRTQPYGVRSLGSTFKNPPGDFAGRLLEAAGLAGRSHGGARISPKHANFILNVDHASAADVLALVHCARDEVASRFDVVLEREIVLLGEPASDAVAAQTAP</sequence>
<gene>
    <name evidence="16 18" type="primary">murB</name>
    <name evidence="19" type="ORF">DLM65_12590</name>
    <name evidence="18" type="ORF">JF886_15380</name>
</gene>
<dbReference type="PROSITE" id="PS51387">
    <property type="entry name" value="FAD_PCMH"/>
    <property type="match status" value="1"/>
</dbReference>
<dbReference type="Pfam" id="PF01565">
    <property type="entry name" value="FAD_binding_4"/>
    <property type="match status" value="1"/>
</dbReference>
<dbReference type="Proteomes" id="UP000606991">
    <property type="component" value="Unassembled WGS sequence"/>
</dbReference>
<feature type="domain" description="FAD-binding PCMH-type" evidence="17">
    <location>
        <begin position="26"/>
        <end position="198"/>
    </location>
</feature>
<evidence type="ECO:0000313" key="20">
    <source>
        <dbReference type="Proteomes" id="UP000248724"/>
    </source>
</evidence>
<dbReference type="Gene3D" id="3.90.78.10">
    <property type="entry name" value="UDP-N-acetylenolpyruvoylglucosamine reductase, C-terminal domain"/>
    <property type="match status" value="1"/>
</dbReference>
<dbReference type="RefSeq" id="WP_337314043.1">
    <property type="nucleotide sequence ID" value="NZ_JAEKNS010000151.1"/>
</dbReference>
<keyword evidence="7 16" id="KW-0285">Flavoprotein</keyword>
<dbReference type="HAMAP" id="MF_00037">
    <property type="entry name" value="MurB"/>
    <property type="match status" value="1"/>
</dbReference>
<keyword evidence="9 16" id="KW-0521">NADP</keyword>
<evidence type="ECO:0000256" key="2">
    <source>
        <dbReference type="ARBA" id="ARBA00003921"/>
    </source>
</evidence>
<dbReference type="InterPro" id="IPR036318">
    <property type="entry name" value="FAD-bd_PCMH-like_sf"/>
</dbReference>
<evidence type="ECO:0000313" key="18">
    <source>
        <dbReference type="EMBL" id="MBJ7596210.1"/>
    </source>
</evidence>
<reference evidence="18 21" key="3">
    <citation type="submission" date="2020-10" db="EMBL/GenBank/DDBJ databases">
        <title>Ca. Dormibacterota MAGs.</title>
        <authorList>
            <person name="Montgomery K."/>
        </authorList>
    </citation>
    <scope>NUCLEOTIDE SEQUENCE [LARGE SCALE GENOMIC DNA]</scope>
    <source>
        <strain evidence="18">SC8812_S17_18</strain>
    </source>
</reference>
<dbReference type="UniPathway" id="UPA00219"/>
<keyword evidence="12 16" id="KW-0560">Oxidoreductase</keyword>
<evidence type="ECO:0000256" key="10">
    <source>
        <dbReference type="ARBA" id="ARBA00022960"/>
    </source>
</evidence>
<dbReference type="GO" id="GO:0071555">
    <property type="term" value="P:cell wall organization"/>
    <property type="evidence" value="ECO:0007669"/>
    <property type="project" value="UniProtKB-KW"/>
</dbReference>